<proteinExistence type="predicted"/>
<keyword evidence="3" id="KW-1185">Reference proteome</keyword>
<organism evidence="2 3">
    <name type="scientific">Glossina palpalis gambiensis</name>
    <dbReference type="NCBI Taxonomy" id="67801"/>
    <lineage>
        <taxon>Eukaryota</taxon>
        <taxon>Metazoa</taxon>
        <taxon>Ecdysozoa</taxon>
        <taxon>Arthropoda</taxon>
        <taxon>Hexapoda</taxon>
        <taxon>Insecta</taxon>
        <taxon>Pterygota</taxon>
        <taxon>Neoptera</taxon>
        <taxon>Endopterygota</taxon>
        <taxon>Diptera</taxon>
        <taxon>Brachycera</taxon>
        <taxon>Muscomorpha</taxon>
        <taxon>Hippoboscoidea</taxon>
        <taxon>Glossinidae</taxon>
        <taxon>Glossina</taxon>
    </lineage>
</organism>
<dbReference type="VEuPathDB" id="VectorBase:GPPI040934"/>
<dbReference type="EMBL" id="JXJN01020705">
    <property type="status" value="NOT_ANNOTATED_CDS"/>
    <property type="molecule type" value="Genomic_DNA"/>
</dbReference>
<evidence type="ECO:0000313" key="3">
    <source>
        <dbReference type="Proteomes" id="UP000092460"/>
    </source>
</evidence>
<protein>
    <submittedName>
        <fullName evidence="2">Uncharacterized protein</fullName>
    </submittedName>
</protein>
<dbReference type="Proteomes" id="UP000092460">
    <property type="component" value="Unassembled WGS sequence"/>
</dbReference>
<keyword evidence="1" id="KW-0472">Membrane</keyword>
<dbReference type="EnsemblMetazoa" id="GPPI040934-RA">
    <property type="protein sequence ID" value="GPPI040934-PA"/>
    <property type="gene ID" value="GPPI040934"/>
</dbReference>
<sequence>MISGTGGGGMGGGVGFSFLSAIGFMGMCSEEESTTEVATRSLLFAEAFSMLRGDDDRMIMFSVIWTICLSSMQSGCKSDIVVVVSVGIAVGVFLLAGFTACEHSRILQLSSAPGVSVIRVSTINGVCQRHVSTGVNHSLTVRPLAIIVGFIVKVQNVADAS</sequence>
<feature type="transmembrane region" description="Helical" evidence="1">
    <location>
        <begin position="80"/>
        <end position="101"/>
    </location>
</feature>
<dbReference type="AlphaFoldDB" id="A0A1B0BUJ2"/>
<evidence type="ECO:0000256" key="1">
    <source>
        <dbReference type="SAM" id="Phobius"/>
    </source>
</evidence>
<accession>A0A1B0BUJ2</accession>
<name>A0A1B0BUJ2_9MUSC</name>
<evidence type="ECO:0000313" key="2">
    <source>
        <dbReference type="EnsemblMetazoa" id="GPPI040934-PA"/>
    </source>
</evidence>
<reference evidence="3" key="1">
    <citation type="submission" date="2015-01" db="EMBL/GenBank/DDBJ databases">
        <authorList>
            <person name="Aksoy S."/>
            <person name="Warren W."/>
            <person name="Wilson R.K."/>
        </authorList>
    </citation>
    <scope>NUCLEOTIDE SEQUENCE [LARGE SCALE GENOMIC DNA]</scope>
    <source>
        <strain evidence="3">IAEA</strain>
    </source>
</reference>
<reference evidence="2" key="2">
    <citation type="submission" date="2020-05" db="UniProtKB">
        <authorList>
            <consortium name="EnsemblMetazoa"/>
        </authorList>
    </citation>
    <scope>IDENTIFICATION</scope>
    <source>
        <strain evidence="2">IAEA</strain>
    </source>
</reference>
<keyword evidence="1" id="KW-1133">Transmembrane helix</keyword>
<keyword evidence="1" id="KW-0812">Transmembrane</keyword>